<comment type="similarity">
    <text evidence="2 9">Belongs to the nucleoporin Nup85 family.</text>
</comment>
<protein>
    <recommendedName>
        <fullName evidence="9">Nuclear pore complex protein Nup85</fullName>
    </recommendedName>
</protein>
<keyword evidence="6 9" id="KW-0811">Translocation</keyword>
<dbReference type="GO" id="GO:0031965">
    <property type="term" value="C:nuclear membrane"/>
    <property type="evidence" value="ECO:0007669"/>
    <property type="project" value="UniProtKB-UniRule"/>
</dbReference>
<dbReference type="HOGENOM" id="CLU_002336_1_0_1"/>
<dbReference type="GO" id="GO:0006406">
    <property type="term" value="P:mRNA export from nucleus"/>
    <property type="evidence" value="ECO:0007669"/>
    <property type="project" value="TreeGrafter"/>
</dbReference>
<reference evidence="11" key="2">
    <citation type="submission" date="2013-01" db="EMBL/GenBank/DDBJ databases">
        <title>The wheat powdery mildew genome reveals unique evolution of an obligate biotroph.</title>
        <authorList>
            <person name="Oberhaensli S."/>
            <person name="Wicker T."/>
            <person name="Keller B."/>
        </authorList>
    </citation>
    <scope>NUCLEOTIDE SEQUENCE</scope>
    <source>
        <strain evidence="11">96224</strain>
    </source>
</reference>
<keyword evidence="9" id="KW-0472">Membrane</keyword>
<dbReference type="EMBL" id="UIGY01000001">
    <property type="protein sequence ID" value="SUZ07572.1"/>
    <property type="molecule type" value="Genomic_DNA"/>
</dbReference>
<feature type="region of interest" description="Disordered" evidence="10">
    <location>
        <begin position="90"/>
        <end position="162"/>
    </location>
</feature>
<dbReference type="OrthoDB" id="5422384at2759"/>
<evidence type="ECO:0000256" key="3">
    <source>
        <dbReference type="ARBA" id="ARBA00022448"/>
    </source>
</evidence>
<dbReference type="PANTHER" id="PTHR13373:SF21">
    <property type="entry name" value="NUCLEAR PORE COMPLEX PROTEIN NUP85"/>
    <property type="match status" value="1"/>
</dbReference>
<feature type="compositionally biased region" description="Basic and acidic residues" evidence="10">
    <location>
        <begin position="113"/>
        <end position="126"/>
    </location>
</feature>
<dbReference type="PANTHER" id="PTHR13373">
    <property type="entry name" value="FROUNT PROTEIN-RELATED"/>
    <property type="match status" value="1"/>
</dbReference>
<evidence type="ECO:0000256" key="9">
    <source>
        <dbReference type="RuleBase" id="RU365073"/>
    </source>
</evidence>
<evidence type="ECO:0000256" key="1">
    <source>
        <dbReference type="ARBA" id="ARBA00004567"/>
    </source>
</evidence>
<feature type="compositionally biased region" description="Polar residues" evidence="10">
    <location>
        <begin position="149"/>
        <end position="162"/>
    </location>
</feature>
<comment type="function">
    <text evidence="9">Functions as a component of the nuclear pore complex (NPC).</text>
</comment>
<name>A0A061HRL7_BLUGR</name>
<keyword evidence="7 9" id="KW-0906">Nuclear pore complex</keyword>
<evidence type="ECO:0000256" key="2">
    <source>
        <dbReference type="ARBA" id="ARBA00005573"/>
    </source>
</evidence>
<evidence type="ECO:0000313" key="11">
    <source>
        <dbReference type="EMBL" id="EPQ67220.1"/>
    </source>
</evidence>
<keyword evidence="4 9" id="KW-0509">mRNA transport</keyword>
<evidence type="ECO:0000256" key="7">
    <source>
        <dbReference type="ARBA" id="ARBA00023132"/>
    </source>
</evidence>
<dbReference type="GO" id="GO:0006606">
    <property type="term" value="P:protein import into nucleus"/>
    <property type="evidence" value="ECO:0007669"/>
    <property type="project" value="TreeGrafter"/>
</dbReference>
<comment type="subcellular location">
    <subcellularLocation>
        <location evidence="1 9">Nucleus</location>
        <location evidence="1 9">Nuclear pore complex</location>
    </subcellularLocation>
</comment>
<dbReference type="GO" id="GO:0017056">
    <property type="term" value="F:structural constituent of nuclear pore"/>
    <property type="evidence" value="ECO:0007669"/>
    <property type="project" value="TreeGrafter"/>
</dbReference>
<keyword evidence="5 9" id="KW-0653">Protein transport</keyword>
<dbReference type="Proteomes" id="UP000053110">
    <property type="component" value="Unassembled WGS sequence"/>
</dbReference>
<evidence type="ECO:0000256" key="5">
    <source>
        <dbReference type="ARBA" id="ARBA00022927"/>
    </source>
</evidence>
<comment type="subunit">
    <text evidence="9">Component of the nuclear pore complex (NPC).</text>
</comment>
<dbReference type="Pfam" id="PF07575">
    <property type="entry name" value="Nucleopor_Nup85"/>
    <property type="match status" value="1"/>
</dbReference>
<evidence type="ECO:0000313" key="13">
    <source>
        <dbReference type="Proteomes" id="UP000053110"/>
    </source>
</evidence>
<accession>A0A061HRL7</accession>
<dbReference type="GO" id="GO:0045893">
    <property type="term" value="P:positive regulation of DNA-templated transcription"/>
    <property type="evidence" value="ECO:0007669"/>
    <property type="project" value="TreeGrafter"/>
</dbReference>
<dbReference type="EMBL" id="KE373758">
    <property type="protein sequence ID" value="EPQ67220.1"/>
    <property type="molecule type" value="Genomic_DNA"/>
</dbReference>
<dbReference type="InterPro" id="IPR011502">
    <property type="entry name" value="Nucleoporin_Nup85"/>
</dbReference>
<dbReference type="AlphaFoldDB" id="A0A061HRL7"/>
<proteinExistence type="inferred from homology"/>
<feature type="region of interest" description="Disordered" evidence="10">
    <location>
        <begin position="1"/>
        <end position="62"/>
    </location>
</feature>
<evidence type="ECO:0000256" key="8">
    <source>
        <dbReference type="ARBA" id="ARBA00023242"/>
    </source>
</evidence>
<evidence type="ECO:0000256" key="6">
    <source>
        <dbReference type="ARBA" id="ARBA00023010"/>
    </source>
</evidence>
<organism evidence="12">
    <name type="scientific">Blumeria graminis f. sp. tritici 96224</name>
    <dbReference type="NCBI Taxonomy" id="1268274"/>
    <lineage>
        <taxon>Eukaryota</taxon>
        <taxon>Fungi</taxon>
        <taxon>Dikarya</taxon>
        <taxon>Ascomycota</taxon>
        <taxon>Pezizomycotina</taxon>
        <taxon>Leotiomycetes</taxon>
        <taxon>Erysiphales</taxon>
        <taxon>Erysiphaceae</taxon>
        <taxon>Blumeria</taxon>
    </lineage>
</organism>
<reference evidence="12" key="3">
    <citation type="submission" date="2018-07" db="EMBL/GenBank/DDBJ databases">
        <authorList>
            <person name="Quirk P.G."/>
            <person name="Krulwich T.A."/>
        </authorList>
    </citation>
    <scope>NUCLEOTIDE SEQUENCE</scope>
    <source>
        <strain evidence="12">96224</strain>
    </source>
</reference>
<gene>
    <name evidence="11" type="ORF">BGT96224_5060</name>
    <name evidence="12" type="ORF">BGT96224V2_LOCUS660</name>
</gene>
<evidence type="ECO:0000313" key="12">
    <source>
        <dbReference type="EMBL" id="SUZ07572.1"/>
    </source>
</evidence>
<keyword evidence="3 9" id="KW-0813">Transport</keyword>
<keyword evidence="8 9" id="KW-0539">Nucleus</keyword>
<evidence type="ECO:0000256" key="10">
    <source>
        <dbReference type="SAM" id="MobiDB-lite"/>
    </source>
</evidence>
<evidence type="ECO:0000256" key="4">
    <source>
        <dbReference type="ARBA" id="ARBA00022816"/>
    </source>
</evidence>
<reference evidence="13" key="1">
    <citation type="journal article" date="2013" name="Nat. Genet.">
        <title>The wheat powdery mildew genome shows the unique evolution of an obligate biotroph.</title>
        <authorList>
            <person name="Wicker T."/>
            <person name="Oberhaensli S."/>
            <person name="Parlange F."/>
            <person name="Buchmann J.P."/>
            <person name="Shatalina M."/>
            <person name="Roffler S."/>
            <person name="Ben-David R."/>
            <person name="Dolezel J."/>
            <person name="Simkova H."/>
            <person name="Schulze-Lefert P."/>
            <person name="Spanu P.D."/>
            <person name="Bruggmann R."/>
            <person name="Amselem J."/>
            <person name="Quesneville H."/>
            <person name="Ver Loren van Themaat E."/>
            <person name="Paape T."/>
            <person name="Shimizu K.K."/>
            <person name="Keller B."/>
        </authorList>
    </citation>
    <scope>NUCLEOTIDE SEQUENCE [LARGE SCALE GENOMIC DNA]</scope>
    <source>
        <strain evidence="13">96224</strain>
    </source>
</reference>
<dbReference type="GO" id="GO:0031080">
    <property type="term" value="C:nuclear pore outer ring"/>
    <property type="evidence" value="ECO:0007669"/>
    <property type="project" value="TreeGrafter"/>
</dbReference>
<sequence>MSNQFPHFSGPATPGRKGINDYADNYTKFENLSTTPAGPPPSSSGSFRLSGPPPTNFGDSLMSIESPIKVSSFSQLRTQRSLNSRQMQFLSPEIRNQKQPPELYSVVSDGSSDEARKEDYVKKIQGEDDIYSNSEHDGHEYDGEENLSGYGSDSGSSRQTGSQCENLDLALAVTGNTEQQMVIENPQEQQISSQNNIEFGTSKYEKIARDIYSCMDDLSVDEPDDLILATEAIISRLYQENFEGDGVRAVVEEKLSVLTQELTKLWENYHKQIAIHHSEEYTTTVGPGPKSANFSKANFLANLALKIHHPGKASSSYTAKEIPIPQTLLEWMESYHNPYPNQYEEVQAHKPYPANHTLFWDTIFNCLIRGKVIVVTNMIKSAGWRHISNDSDKLPDNTSSIRYSDTTLRNIEQAMHAAIEILVSCPATHGDWNSRNKDWKLFRLRTSQALEDLKHFTQSANQIYEDNKYSKANSTSYSQAAKKAESLIPWNLQQNLVTLYQLLMGDMSVILANSQDWCEATIGLVVWWDEDIKNRNMPTGHFQEPLDGLHRLSSSDAFDRKLRISFEIATSDSTDLQIDSANPVEVALASLFEGDSESVIGFLRGWSGPVSSAVAEIASFAGWLPRGEEKSLISMESLDQDDLDLLGINPPSTKIDGPKDRTLIAYANSLSQRKELKYSMEPPAVMESWELSILILGRLDSTERSEEILWELLQRFPLQNSSTVKKLWVLLNNISLPRHAEKVAQTYADELAEKSRKYGEALYFYALAHMSDKVKDVLDLLISYSLVQSLAYPPEADVDDQLRSFIISPQSTLTDIAVLDIDAAKLLQKSLSGYATLRKFYDLRDGDVYVSAEQLKLGPLARKRQAAIALITVIDSSSDHIRGGLYDRECGAVVNVDFLLALLGESLRFVGQEDFILTAPQIEALLRAIEDLETVSSRVYAACAEFLQSVMASNLNYQTSMPDDSIEDSIGSDGRNLKASLQKNQLLMNSELAAEDRVKRGWDWRQCVSANTTGKEILWILRLGLAKDLARAWLMEVDNKW</sequence>